<dbReference type="Pfam" id="PF02954">
    <property type="entry name" value="HTH_8"/>
    <property type="match status" value="1"/>
</dbReference>
<dbReference type="SUPFAM" id="SSF46689">
    <property type="entry name" value="Homeodomain-like"/>
    <property type="match status" value="1"/>
</dbReference>
<dbReference type="InterPro" id="IPR002197">
    <property type="entry name" value="HTH_Fis"/>
</dbReference>
<reference evidence="8 9" key="1">
    <citation type="journal article" date="2016" name="Nat. Commun.">
        <title>Thousands of microbial genomes shed light on interconnected biogeochemical processes in an aquifer system.</title>
        <authorList>
            <person name="Anantharaman K."/>
            <person name="Brown C.T."/>
            <person name="Hug L.A."/>
            <person name="Sharon I."/>
            <person name="Castelle C.J."/>
            <person name="Probst A.J."/>
            <person name="Thomas B.C."/>
            <person name="Singh A."/>
            <person name="Wilkins M.J."/>
            <person name="Karaoz U."/>
            <person name="Brodie E.L."/>
            <person name="Williams K.H."/>
            <person name="Hubbard S.S."/>
            <person name="Banfield J.F."/>
        </authorList>
    </citation>
    <scope>NUCLEOTIDE SEQUENCE [LARGE SCALE GENOMIC DNA]</scope>
</reference>
<dbReference type="GO" id="GO:0043565">
    <property type="term" value="F:sequence-specific DNA binding"/>
    <property type="evidence" value="ECO:0007669"/>
    <property type="project" value="InterPro"/>
</dbReference>
<name>A0A1F7FC04_UNCRA</name>
<dbReference type="PROSITE" id="PS50045">
    <property type="entry name" value="SIGMA54_INTERACT_4"/>
    <property type="match status" value="1"/>
</dbReference>
<dbReference type="PROSITE" id="PS00688">
    <property type="entry name" value="SIGMA54_INTERACT_3"/>
    <property type="match status" value="1"/>
</dbReference>
<dbReference type="FunFam" id="3.40.50.300:FF:000006">
    <property type="entry name" value="DNA-binding transcriptional regulator NtrC"/>
    <property type="match status" value="1"/>
</dbReference>
<dbReference type="InterPro" id="IPR025944">
    <property type="entry name" value="Sigma_54_int_dom_CS"/>
</dbReference>
<dbReference type="PANTHER" id="PTHR32071:SF113">
    <property type="entry name" value="ALGINATE BIOSYNTHESIS TRANSCRIPTIONAL REGULATORY PROTEIN ALGB"/>
    <property type="match status" value="1"/>
</dbReference>
<dbReference type="Gene3D" id="1.10.10.60">
    <property type="entry name" value="Homeodomain-like"/>
    <property type="match status" value="1"/>
</dbReference>
<feature type="domain" description="Sigma-54 factor interaction" evidence="6">
    <location>
        <begin position="142"/>
        <end position="367"/>
    </location>
</feature>
<evidence type="ECO:0008006" key="10">
    <source>
        <dbReference type="Google" id="ProtNLM"/>
    </source>
</evidence>
<evidence type="ECO:0000256" key="3">
    <source>
        <dbReference type="ARBA" id="ARBA00023015"/>
    </source>
</evidence>
<dbReference type="GO" id="GO:0006355">
    <property type="term" value="P:regulation of DNA-templated transcription"/>
    <property type="evidence" value="ECO:0007669"/>
    <property type="project" value="InterPro"/>
</dbReference>
<dbReference type="Gene3D" id="1.10.8.60">
    <property type="match status" value="1"/>
</dbReference>
<dbReference type="InterPro" id="IPR003593">
    <property type="entry name" value="AAA+_ATPase"/>
</dbReference>
<gene>
    <name evidence="8" type="ORF">A2519_00885</name>
</gene>
<keyword evidence="2" id="KW-0067">ATP-binding</keyword>
<protein>
    <recommendedName>
        <fullName evidence="10">Fis family transcriptional regulator</fullName>
    </recommendedName>
</protein>
<dbReference type="SMART" id="SM00448">
    <property type="entry name" value="REC"/>
    <property type="match status" value="1"/>
</dbReference>
<dbReference type="Pfam" id="PF00072">
    <property type="entry name" value="Response_reg"/>
    <property type="match status" value="1"/>
</dbReference>
<dbReference type="Proteomes" id="UP000179243">
    <property type="component" value="Unassembled WGS sequence"/>
</dbReference>
<dbReference type="SUPFAM" id="SSF52540">
    <property type="entry name" value="P-loop containing nucleoside triphosphate hydrolases"/>
    <property type="match status" value="1"/>
</dbReference>
<dbReference type="SUPFAM" id="SSF52172">
    <property type="entry name" value="CheY-like"/>
    <property type="match status" value="1"/>
</dbReference>
<accession>A0A1F7FC04</accession>
<evidence type="ECO:0000259" key="7">
    <source>
        <dbReference type="PROSITE" id="PS50110"/>
    </source>
</evidence>
<organism evidence="8 9">
    <name type="scientific">Candidatus Raymondbacteria bacterium RIFOXYD12_FULL_49_13</name>
    <dbReference type="NCBI Taxonomy" id="1817890"/>
    <lineage>
        <taxon>Bacteria</taxon>
        <taxon>Raymondiibacteriota</taxon>
    </lineage>
</organism>
<keyword evidence="3" id="KW-0805">Transcription regulation</keyword>
<dbReference type="InterPro" id="IPR009057">
    <property type="entry name" value="Homeodomain-like_sf"/>
</dbReference>
<comment type="caution">
    <text evidence="8">The sequence shown here is derived from an EMBL/GenBank/DDBJ whole genome shotgun (WGS) entry which is preliminary data.</text>
</comment>
<dbReference type="Pfam" id="PF25601">
    <property type="entry name" value="AAA_lid_14"/>
    <property type="match status" value="1"/>
</dbReference>
<dbReference type="CDD" id="cd00009">
    <property type="entry name" value="AAA"/>
    <property type="match status" value="1"/>
</dbReference>
<dbReference type="SMART" id="SM00382">
    <property type="entry name" value="AAA"/>
    <property type="match status" value="1"/>
</dbReference>
<dbReference type="InterPro" id="IPR001789">
    <property type="entry name" value="Sig_transdc_resp-reg_receiver"/>
</dbReference>
<dbReference type="PRINTS" id="PR01590">
    <property type="entry name" value="HTHFIS"/>
</dbReference>
<dbReference type="PROSITE" id="PS50110">
    <property type="entry name" value="RESPONSE_REGULATORY"/>
    <property type="match status" value="1"/>
</dbReference>
<feature type="modified residue" description="4-aspartylphosphate" evidence="5">
    <location>
        <position position="51"/>
    </location>
</feature>
<dbReference type="EMBL" id="MFYX01000077">
    <property type="protein sequence ID" value="OGK04042.1"/>
    <property type="molecule type" value="Genomic_DNA"/>
</dbReference>
<dbReference type="Pfam" id="PF00158">
    <property type="entry name" value="Sigma54_activat"/>
    <property type="match status" value="1"/>
</dbReference>
<dbReference type="AlphaFoldDB" id="A0A1F7FC04"/>
<dbReference type="InterPro" id="IPR002078">
    <property type="entry name" value="Sigma_54_int"/>
</dbReference>
<dbReference type="GO" id="GO:0005524">
    <property type="term" value="F:ATP binding"/>
    <property type="evidence" value="ECO:0007669"/>
    <property type="project" value="UniProtKB-KW"/>
</dbReference>
<evidence type="ECO:0000313" key="9">
    <source>
        <dbReference type="Proteomes" id="UP000179243"/>
    </source>
</evidence>
<dbReference type="PANTHER" id="PTHR32071">
    <property type="entry name" value="TRANSCRIPTIONAL REGULATORY PROTEIN"/>
    <property type="match status" value="1"/>
</dbReference>
<dbReference type="InterPro" id="IPR027417">
    <property type="entry name" value="P-loop_NTPase"/>
</dbReference>
<dbReference type="Gene3D" id="3.40.50.2300">
    <property type="match status" value="1"/>
</dbReference>
<evidence type="ECO:0000256" key="4">
    <source>
        <dbReference type="ARBA" id="ARBA00023163"/>
    </source>
</evidence>
<keyword evidence="5" id="KW-0597">Phosphoprotein</keyword>
<dbReference type="Gene3D" id="3.40.50.300">
    <property type="entry name" value="P-loop containing nucleotide triphosphate hydrolases"/>
    <property type="match status" value="1"/>
</dbReference>
<dbReference type="GO" id="GO:0000160">
    <property type="term" value="P:phosphorelay signal transduction system"/>
    <property type="evidence" value="ECO:0007669"/>
    <property type="project" value="InterPro"/>
</dbReference>
<evidence type="ECO:0000256" key="1">
    <source>
        <dbReference type="ARBA" id="ARBA00022741"/>
    </source>
</evidence>
<evidence type="ECO:0000256" key="2">
    <source>
        <dbReference type="ARBA" id="ARBA00022840"/>
    </source>
</evidence>
<dbReference type="InterPro" id="IPR011006">
    <property type="entry name" value="CheY-like_superfamily"/>
</dbReference>
<keyword evidence="1" id="KW-0547">Nucleotide-binding</keyword>
<evidence type="ECO:0000259" key="6">
    <source>
        <dbReference type="PROSITE" id="PS50045"/>
    </source>
</evidence>
<evidence type="ECO:0000313" key="8">
    <source>
        <dbReference type="EMBL" id="OGK04042.1"/>
    </source>
</evidence>
<dbReference type="InterPro" id="IPR058031">
    <property type="entry name" value="AAA_lid_NorR"/>
</dbReference>
<evidence type="ECO:0000256" key="5">
    <source>
        <dbReference type="PROSITE-ProRule" id="PRU00169"/>
    </source>
</evidence>
<keyword evidence="4" id="KW-0804">Transcription</keyword>
<feature type="domain" description="Response regulatory" evidence="7">
    <location>
        <begin position="2"/>
        <end position="117"/>
    </location>
</feature>
<proteinExistence type="predicted"/>
<sequence length="447" mass="48913">MKILTVDDEVKYTRLIKTALEMEGHEVVTATTGREALECIDREQPALVCADISMPGMDGLALLDKIGKMPSPKPDVIMISALSDTKTAVQAMKLGAFEYVTKPFEMDELSLLVQKVAEKRDLVRTNAELKKILSNTFSFGAIVGASPAMKSLFTMLEKVKDLETLVLIRGSSGTGKELVAKALHFQSLRRERPFVAINCSAVPETLLESELFGHKKGAFTGADRDREGTIAAAGSGTLFLDEIGDIAPEIQVKLLRVIQEREYIPVGAAKAESAKARIIAATNRDLEEAVAAGDFREDLYHRLNVFPVFLPSLSERRDDIPALVGHFLKKCKYTGPVPDGATMAVLMDHTWPGNVRELENCIERAVILAGSEPLRPGHFLLRDYRPGKDTGTSGFTIPDEGVSLDHIEKHYLLEALKKAGGNKTKAADLLSISRRAIYSKMKTHGIA</sequence>